<keyword evidence="2" id="KW-1185">Reference proteome</keyword>
<organism evidence="1 2">
    <name type="scientific">Amblyomma americanum</name>
    <name type="common">Lone star tick</name>
    <dbReference type="NCBI Taxonomy" id="6943"/>
    <lineage>
        <taxon>Eukaryota</taxon>
        <taxon>Metazoa</taxon>
        <taxon>Ecdysozoa</taxon>
        <taxon>Arthropoda</taxon>
        <taxon>Chelicerata</taxon>
        <taxon>Arachnida</taxon>
        <taxon>Acari</taxon>
        <taxon>Parasitiformes</taxon>
        <taxon>Ixodida</taxon>
        <taxon>Ixodoidea</taxon>
        <taxon>Ixodidae</taxon>
        <taxon>Amblyomminae</taxon>
        <taxon>Amblyomma</taxon>
    </lineage>
</organism>
<dbReference type="AlphaFoldDB" id="A0AAQ4EDE0"/>
<evidence type="ECO:0000313" key="1">
    <source>
        <dbReference type="EMBL" id="KAK8772652.1"/>
    </source>
</evidence>
<proteinExistence type="predicted"/>
<name>A0AAQ4EDE0_AMBAM</name>
<dbReference type="Proteomes" id="UP001321473">
    <property type="component" value="Unassembled WGS sequence"/>
</dbReference>
<sequence>MVEQFPANSLDIGYKTPLERYEDRPVSMEGVTSRNYTIHEETNYEQEHVMLYLPFCKEVDILDGNAFKKMFDDNQESTVEVKQRYSAGVTIAELMMAHESISSAQQQPDVVDDGSKEIGPSTSAYNSNTVVALVETNDNSLITQVHLLSREIQHSRMTEPFGGFDVILSGDMEQLPPVRPSEVYKRPRKGGSVYNTGVLPSHHLSYFPLT</sequence>
<reference evidence="1 2" key="1">
    <citation type="journal article" date="2023" name="Arcadia Sci">
        <title>De novo assembly of a long-read Amblyomma americanum tick genome.</title>
        <authorList>
            <person name="Chou S."/>
            <person name="Poskanzer K.E."/>
            <person name="Rollins M."/>
            <person name="Thuy-Boun P.S."/>
        </authorList>
    </citation>
    <scope>NUCLEOTIDE SEQUENCE [LARGE SCALE GENOMIC DNA]</scope>
    <source>
        <strain evidence="1">F_SG_1</strain>
        <tissue evidence="1">Salivary glands</tissue>
    </source>
</reference>
<gene>
    <name evidence="1" type="ORF">V5799_024105</name>
</gene>
<comment type="caution">
    <text evidence="1">The sequence shown here is derived from an EMBL/GenBank/DDBJ whole genome shotgun (WGS) entry which is preliminary data.</text>
</comment>
<evidence type="ECO:0008006" key="3">
    <source>
        <dbReference type="Google" id="ProtNLM"/>
    </source>
</evidence>
<evidence type="ECO:0000313" key="2">
    <source>
        <dbReference type="Proteomes" id="UP001321473"/>
    </source>
</evidence>
<dbReference type="EMBL" id="JARKHS020018000">
    <property type="protein sequence ID" value="KAK8772652.1"/>
    <property type="molecule type" value="Genomic_DNA"/>
</dbReference>
<accession>A0AAQ4EDE0</accession>
<protein>
    <recommendedName>
        <fullName evidence="3">DNA helicase</fullName>
    </recommendedName>
</protein>